<dbReference type="InterPro" id="IPR040911">
    <property type="entry name" value="Exostosin_GT47"/>
</dbReference>
<protein>
    <submittedName>
        <fullName evidence="3">Galactosyltransferase-like protein</fullName>
    </submittedName>
</protein>
<keyword evidence="3" id="KW-0328">Glycosyltransferase</keyword>
<proteinExistence type="inferred from homology"/>
<name>A0A0M0LRF3_9EUKA</name>
<evidence type="ECO:0000256" key="1">
    <source>
        <dbReference type="ARBA" id="ARBA00010271"/>
    </source>
</evidence>
<organism evidence="3 4">
    <name type="scientific">Chrysochromulina tobinii</name>
    <dbReference type="NCBI Taxonomy" id="1460289"/>
    <lineage>
        <taxon>Eukaryota</taxon>
        <taxon>Haptista</taxon>
        <taxon>Haptophyta</taxon>
        <taxon>Prymnesiophyceae</taxon>
        <taxon>Prymnesiales</taxon>
        <taxon>Chrysochromulinaceae</taxon>
        <taxon>Chrysochromulina</taxon>
    </lineage>
</organism>
<dbReference type="AlphaFoldDB" id="A0A0M0LRF3"/>
<evidence type="ECO:0000313" key="3">
    <source>
        <dbReference type="EMBL" id="KOO53566.1"/>
    </source>
</evidence>
<dbReference type="Pfam" id="PF03016">
    <property type="entry name" value="Exostosin_GT47"/>
    <property type="match status" value="1"/>
</dbReference>
<dbReference type="Proteomes" id="UP000037460">
    <property type="component" value="Unassembled WGS sequence"/>
</dbReference>
<sequence length="419" mass="46882">MADSKPALPRVFAYPVRYTPRSTDAALAATTLLLPHGFLIDGSPSGLQTTIAERLAMLQRPPADTADLFFGFLPLYGPPMSTWTEDDHRLMHSMGPEREDYIPISLRVRVHRMCEQLGNSTLMRTQLPHLTRRTLKRHVLVTPFVPHACDHEARLTGRPFPPRREWLSHIILELNVDNLVSRDDIRHRRISMPYLSSVRWSRAWQGVPPWQRAPPTERNAAQSRSHLVSFTGSLRGQPISMQLRTRLVASCRARAAHVCAAHVSDNFPILAPEESSDAERMSMRRALRLKLHSTFCLEPPGFSPPRKSSLDSMLSGCIPVFFYSDEEFASLWPFHMGGLHGWGANASVRVPLEAALDGSVDVIEYLQAVPEARIRAMQSMLAAHAHTLLYGIGPYSGDAIETMLAALHAGLSRPARARH</sequence>
<comment type="similarity">
    <text evidence="1">Belongs to the glycosyltransferase 47 family.</text>
</comment>
<keyword evidence="4" id="KW-1185">Reference proteome</keyword>
<dbReference type="InterPro" id="IPR004263">
    <property type="entry name" value="Exostosin"/>
</dbReference>
<comment type="caution">
    <text evidence="3">The sequence shown here is derived from an EMBL/GenBank/DDBJ whole genome shotgun (WGS) entry which is preliminary data.</text>
</comment>
<dbReference type="PANTHER" id="PTHR11062:SF117">
    <property type="entry name" value="XYLOGLUCAN-SPECIFIC GALACTURONOSYLTRANSFERASE 1"/>
    <property type="match status" value="1"/>
</dbReference>
<reference evidence="4" key="1">
    <citation type="journal article" date="2015" name="PLoS Genet.">
        <title>Genome Sequence and Transcriptome Analyses of Chrysochromulina tobin: Metabolic Tools for Enhanced Algal Fitness in the Prominent Order Prymnesiales (Haptophyceae).</title>
        <authorList>
            <person name="Hovde B.T."/>
            <person name="Deodato C.R."/>
            <person name="Hunsperger H.M."/>
            <person name="Ryken S.A."/>
            <person name="Yost W."/>
            <person name="Jha R.K."/>
            <person name="Patterson J."/>
            <person name="Monnat R.J. Jr."/>
            <person name="Barlow S.B."/>
            <person name="Starkenburg S.R."/>
            <person name="Cattolico R.A."/>
        </authorList>
    </citation>
    <scope>NUCLEOTIDE SEQUENCE</scope>
    <source>
        <strain evidence="4">CCMP291</strain>
    </source>
</reference>
<accession>A0A0M0LRF3</accession>
<feature type="domain" description="Exostosin GT47" evidence="2">
    <location>
        <begin position="136"/>
        <end position="342"/>
    </location>
</feature>
<dbReference type="EMBL" id="JWZX01000175">
    <property type="protein sequence ID" value="KOO53566.1"/>
    <property type="molecule type" value="Genomic_DNA"/>
</dbReference>
<evidence type="ECO:0000313" key="4">
    <source>
        <dbReference type="Proteomes" id="UP000037460"/>
    </source>
</evidence>
<dbReference type="PANTHER" id="PTHR11062">
    <property type="entry name" value="EXOSTOSIN HEPARAN SULFATE GLYCOSYLTRANSFERASE -RELATED"/>
    <property type="match status" value="1"/>
</dbReference>
<dbReference type="GO" id="GO:0016757">
    <property type="term" value="F:glycosyltransferase activity"/>
    <property type="evidence" value="ECO:0007669"/>
    <property type="project" value="UniProtKB-KW"/>
</dbReference>
<evidence type="ECO:0000259" key="2">
    <source>
        <dbReference type="Pfam" id="PF03016"/>
    </source>
</evidence>
<keyword evidence="3" id="KW-0808">Transferase</keyword>
<dbReference type="OrthoDB" id="1924787at2759"/>
<gene>
    <name evidence="3" type="ORF">Ctob_013355</name>
</gene>